<keyword evidence="3" id="KW-1185">Reference proteome</keyword>
<protein>
    <submittedName>
        <fullName evidence="2">Uncharacterized membrane protein</fullName>
    </submittedName>
</protein>
<gene>
    <name evidence="2" type="ORF">SAMN06265379_105153</name>
</gene>
<name>A0A521DFG1_SACCC</name>
<dbReference type="RefSeq" id="WP_142533604.1">
    <property type="nucleotide sequence ID" value="NZ_FXTB01000005.1"/>
</dbReference>
<dbReference type="Pfam" id="PF04367">
    <property type="entry name" value="DUF502"/>
    <property type="match status" value="1"/>
</dbReference>
<evidence type="ECO:0000256" key="1">
    <source>
        <dbReference type="SAM" id="Phobius"/>
    </source>
</evidence>
<dbReference type="Proteomes" id="UP000319040">
    <property type="component" value="Unassembled WGS sequence"/>
</dbReference>
<proteinExistence type="predicted"/>
<keyword evidence="1" id="KW-0812">Transmembrane</keyword>
<dbReference type="PANTHER" id="PTHR31876:SF26">
    <property type="entry name" value="PROTEIN LIKE COV 2"/>
    <property type="match status" value="1"/>
</dbReference>
<reference evidence="2 3" key="1">
    <citation type="submission" date="2017-05" db="EMBL/GenBank/DDBJ databases">
        <authorList>
            <person name="Varghese N."/>
            <person name="Submissions S."/>
        </authorList>
    </citation>
    <scope>NUCLEOTIDE SEQUENCE [LARGE SCALE GENOMIC DNA]</scope>
    <source>
        <strain evidence="2 3">DSM 27040</strain>
    </source>
</reference>
<feature type="transmembrane region" description="Helical" evidence="1">
    <location>
        <begin position="12"/>
        <end position="32"/>
    </location>
</feature>
<evidence type="ECO:0000313" key="3">
    <source>
        <dbReference type="Proteomes" id="UP000319040"/>
    </source>
</evidence>
<evidence type="ECO:0000313" key="2">
    <source>
        <dbReference type="EMBL" id="SMO70459.1"/>
    </source>
</evidence>
<dbReference type="InterPro" id="IPR007462">
    <property type="entry name" value="COV1-like"/>
</dbReference>
<dbReference type="PANTHER" id="PTHR31876">
    <property type="entry name" value="COV-LIKE PROTEIN 1"/>
    <property type="match status" value="1"/>
</dbReference>
<accession>A0A521DFG1</accession>
<organism evidence="2 3">
    <name type="scientific">Saccharicrinis carchari</name>
    <dbReference type="NCBI Taxonomy" id="1168039"/>
    <lineage>
        <taxon>Bacteria</taxon>
        <taxon>Pseudomonadati</taxon>
        <taxon>Bacteroidota</taxon>
        <taxon>Bacteroidia</taxon>
        <taxon>Marinilabiliales</taxon>
        <taxon>Marinilabiliaceae</taxon>
        <taxon>Saccharicrinis</taxon>
    </lineage>
</organism>
<dbReference type="OrthoDB" id="9789516at2"/>
<sequence length="192" mass="21382">MRRLIRYFLQGLLYIAPLAVTVYIIVVSIVWIDSLLRDRAFFQEGFLSKYNFPGLGLILILMLVTLIGYVGQRMISSPISLAYDKTMKKAPLVKMIYTSVKDLLSAFVGGEKKFNQPVIVKLDEAGLLHRFGFITSNNLSNLGLDDMVGVYLPSSYGMLGEMYAVPKKQIIPLKANSADVMKYIVSGGVSEI</sequence>
<keyword evidence="1" id="KW-1133">Transmembrane helix</keyword>
<feature type="transmembrane region" description="Helical" evidence="1">
    <location>
        <begin position="52"/>
        <end position="71"/>
    </location>
</feature>
<dbReference type="EMBL" id="FXTB01000005">
    <property type="protein sequence ID" value="SMO70459.1"/>
    <property type="molecule type" value="Genomic_DNA"/>
</dbReference>
<dbReference type="AlphaFoldDB" id="A0A521DFG1"/>
<keyword evidence="1" id="KW-0472">Membrane</keyword>